<dbReference type="GO" id="GO:0005506">
    <property type="term" value="F:iron ion binding"/>
    <property type="evidence" value="ECO:0007669"/>
    <property type="project" value="InterPro"/>
</dbReference>
<dbReference type="EMBL" id="JABFUD020000020">
    <property type="protein sequence ID" value="KAI5064312.1"/>
    <property type="molecule type" value="Genomic_DNA"/>
</dbReference>
<dbReference type="Proteomes" id="UP000886520">
    <property type="component" value="Chromosome 20"/>
</dbReference>
<dbReference type="InterPro" id="IPR021940">
    <property type="entry name" value="CER1-like_C"/>
</dbReference>
<dbReference type="GO" id="GO:0016020">
    <property type="term" value="C:membrane"/>
    <property type="evidence" value="ECO:0007669"/>
    <property type="project" value="UniProtKB-SubCell"/>
</dbReference>
<comment type="caution">
    <text evidence="9">The sequence shown here is derived from an EMBL/GenBank/DDBJ whole genome shotgun (WGS) entry which is preliminary data.</text>
</comment>
<evidence type="ECO:0000256" key="5">
    <source>
        <dbReference type="ARBA" id="ARBA00023136"/>
    </source>
</evidence>
<keyword evidence="10" id="KW-1185">Reference proteome</keyword>
<dbReference type="AlphaFoldDB" id="A0A9D4Z887"/>
<dbReference type="InterPro" id="IPR006694">
    <property type="entry name" value="Fatty_acid_hydroxylase"/>
</dbReference>
<evidence type="ECO:0000259" key="7">
    <source>
        <dbReference type="Pfam" id="PF04116"/>
    </source>
</evidence>
<dbReference type="GO" id="GO:0008610">
    <property type="term" value="P:lipid biosynthetic process"/>
    <property type="evidence" value="ECO:0007669"/>
    <property type="project" value="InterPro"/>
</dbReference>
<comment type="similarity">
    <text evidence="2">Belongs to the sterol desaturase family.</text>
</comment>
<dbReference type="PANTHER" id="PTHR11863">
    <property type="entry name" value="STEROL DESATURASE"/>
    <property type="match status" value="1"/>
</dbReference>
<feature type="transmembrane region" description="Helical" evidence="6">
    <location>
        <begin position="125"/>
        <end position="145"/>
    </location>
</feature>
<gene>
    <name evidence="9" type="ORF">GOP47_0020982</name>
</gene>
<accession>A0A9D4Z887</accession>
<protein>
    <submittedName>
        <fullName evidence="9">Uncharacterized protein</fullName>
    </submittedName>
</protein>
<dbReference type="OrthoDB" id="408954at2759"/>
<evidence type="ECO:0000313" key="9">
    <source>
        <dbReference type="EMBL" id="KAI5064312.1"/>
    </source>
</evidence>
<evidence type="ECO:0000256" key="6">
    <source>
        <dbReference type="SAM" id="Phobius"/>
    </source>
</evidence>
<dbReference type="Pfam" id="PF04116">
    <property type="entry name" value="FA_hydroxylase"/>
    <property type="match status" value="1"/>
</dbReference>
<reference evidence="9" key="1">
    <citation type="submission" date="2021-01" db="EMBL/GenBank/DDBJ databases">
        <title>Adiantum capillus-veneris genome.</title>
        <authorList>
            <person name="Fang Y."/>
            <person name="Liao Q."/>
        </authorList>
    </citation>
    <scope>NUCLEOTIDE SEQUENCE</scope>
    <source>
        <strain evidence="9">H3</strain>
        <tissue evidence="9">Leaf</tissue>
    </source>
</reference>
<organism evidence="9 10">
    <name type="scientific">Adiantum capillus-veneris</name>
    <name type="common">Maidenhair fern</name>
    <dbReference type="NCBI Taxonomy" id="13818"/>
    <lineage>
        <taxon>Eukaryota</taxon>
        <taxon>Viridiplantae</taxon>
        <taxon>Streptophyta</taxon>
        <taxon>Embryophyta</taxon>
        <taxon>Tracheophyta</taxon>
        <taxon>Polypodiopsida</taxon>
        <taxon>Polypodiidae</taxon>
        <taxon>Polypodiales</taxon>
        <taxon>Pteridineae</taxon>
        <taxon>Pteridaceae</taxon>
        <taxon>Vittarioideae</taxon>
        <taxon>Adiantum</taxon>
    </lineage>
</organism>
<evidence type="ECO:0000256" key="2">
    <source>
        <dbReference type="ARBA" id="ARBA00009324"/>
    </source>
</evidence>
<dbReference type="GO" id="GO:0016491">
    <property type="term" value="F:oxidoreductase activity"/>
    <property type="evidence" value="ECO:0007669"/>
    <property type="project" value="InterPro"/>
</dbReference>
<proteinExistence type="inferred from homology"/>
<dbReference type="InterPro" id="IPR050307">
    <property type="entry name" value="Sterol_Desaturase_Related"/>
</dbReference>
<name>A0A9D4Z887_ADICA</name>
<keyword evidence="4 6" id="KW-1133">Transmembrane helix</keyword>
<keyword evidence="3 6" id="KW-0812">Transmembrane</keyword>
<dbReference type="Pfam" id="PF12076">
    <property type="entry name" value="CER1-like_C"/>
    <property type="match status" value="1"/>
</dbReference>
<evidence type="ECO:0000256" key="4">
    <source>
        <dbReference type="ARBA" id="ARBA00022989"/>
    </source>
</evidence>
<sequence>MACAPGFLYDFPWESWGSFKYLMYVPLAARAWYQWGIVGCSHLENICFHLLIGVILRYLLFQLWGSVSRLPYFSRKYQIVTKGIKFEQIDHEATWESMMIVTSYLIWSGAGVFLPKEGLPAWDWWGVPIVVMMHIGPIEWIYYWGHRALHHHFLFTRYHQHHHSSFVTQPITSSNHPFLEHMFYNVLFALPFLATIFLGHSSIGVFYMYVMFIDFMNSWGHCNFEFIPTWVFSNFPILKYFIYSPTYHSLHHTKVHTNFSLFMPLYDHLYGTVDATTDSLHQEVRKGHNRNVDCVYLTHATDLLSVFHLHFGFQTFAAQPYSKKWYMWMMWPIGLPLVLLAWLFAKPFAAASHFIGNMLELQTWVIPRISFQYSLSSEAEKISGWIHECILQAQQAGAKVFALGLLNKGYQTELDEVFLCKNGVGMAIVTGETLAAAIVAKKVEANHRKELNVFITSAQSRAGSAISIYLCKRGFRVLVLLPSKEHAMNLRNCVPLEFQDNLVHATNYDAGSSCKVWLVGEQVGHEVQQLAPRGAYFYPFDVFPIKECRKDCVYGTIPSLKLPKDAQNINACEDILPRNVVRASYAAAMVHAREGLRYHDFGGDISQRLMDESWELAMKHGFTVVNG</sequence>
<evidence type="ECO:0000259" key="8">
    <source>
        <dbReference type="Pfam" id="PF12076"/>
    </source>
</evidence>
<evidence type="ECO:0000313" key="10">
    <source>
        <dbReference type="Proteomes" id="UP000886520"/>
    </source>
</evidence>
<evidence type="ECO:0000256" key="3">
    <source>
        <dbReference type="ARBA" id="ARBA00022692"/>
    </source>
</evidence>
<feature type="transmembrane region" description="Helical" evidence="6">
    <location>
        <begin position="48"/>
        <end position="72"/>
    </location>
</feature>
<feature type="domain" description="Very-long-chain aldehyde decarbonylase CER1-like C-terminal" evidence="8">
    <location>
        <begin position="453"/>
        <end position="623"/>
    </location>
</feature>
<keyword evidence="5 6" id="KW-0472">Membrane</keyword>
<comment type="subcellular location">
    <subcellularLocation>
        <location evidence="1">Membrane</location>
        <topology evidence="1">Multi-pass membrane protein</topology>
    </subcellularLocation>
</comment>
<feature type="transmembrane region" description="Helical" evidence="6">
    <location>
        <begin position="93"/>
        <end position="113"/>
    </location>
</feature>
<feature type="transmembrane region" description="Helical" evidence="6">
    <location>
        <begin position="183"/>
        <end position="210"/>
    </location>
</feature>
<feature type="domain" description="Fatty acid hydroxylase" evidence="7">
    <location>
        <begin position="135"/>
        <end position="272"/>
    </location>
</feature>
<evidence type="ECO:0000256" key="1">
    <source>
        <dbReference type="ARBA" id="ARBA00004141"/>
    </source>
</evidence>
<feature type="transmembrane region" description="Helical" evidence="6">
    <location>
        <begin position="325"/>
        <end position="345"/>
    </location>
</feature>